<dbReference type="STRING" id="4955.A0A1G4MBL0"/>
<accession>A0A1G4MBL0</accession>
<dbReference type="EMBL" id="LT598492">
    <property type="protein sequence ID" value="SCW01206.1"/>
    <property type="molecule type" value="Genomic_DNA"/>
</dbReference>
<evidence type="ECO:0000313" key="1">
    <source>
        <dbReference type="EMBL" id="SCW01206.1"/>
    </source>
</evidence>
<organism evidence="1 2">
    <name type="scientific">Lachancea fermentati</name>
    <name type="common">Zygosaccharomyces fermentati</name>
    <dbReference type="NCBI Taxonomy" id="4955"/>
    <lineage>
        <taxon>Eukaryota</taxon>
        <taxon>Fungi</taxon>
        <taxon>Dikarya</taxon>
        <taxon>Ascomycota</taxon>
        <taxon>Saccharomycotina</taxon>
        <taxon>Saccharomycetes</taxon>
        <taxon>Saccharomycetales</taxon>
        <taxon>Saccharomycetaceae</taxon>
        <taxon>Lachancea</taxon>
    </lineage>
</organism>
<name>A0A1G4MBL0_LACFM</name>
<keyword evidence="2" id="KW-1185">Reference proteome</keyword>
<proteinExistence type="predicted"/>
<evidence type="ECO:0000313" key="2">
    <source>
        <dbReference type="Proteomes" id="UP000190831"/>
    </source>
</evidence>
<dbReference type="OMA" id="FVENECK"/>
<dbReference type="AlphaFoldDB" id="A0A1G4MBL0"/>
<reference evidence="1 2" key="1">
    <citation type="submission" date="2016-03" db="EMBL/GenBank/DDBJ databases">
        <authorList>
            <person name="Devillers H."/>
        </authorList>
    </citation>
    <scope>NUCLEOTIDE SEQUENCE [LARGE SCALE GENOMIC DNA]</scope>
    <source>
        <strain evidence="1">CBS 6772</strain>
    </source>
</reference>
<gene>
    <name evidence="1" type="ORF">LAFE_0D07426G</name>
</gene>
<dbReference type="Proteomes" id="UP000190831">
    <property type="component" value="Chromosome D"/>
</dbReference>
<dbReference type="Pfam" id="PF10806">
    <property type="entry name" value="SAM35"/>
    <property type="match status" value="1"/>
</dbReference>
<dbReference type="OrthoDB" id="198787at2759"/>
<sequence length="318" mass="36482">MLSVFQVPKPVKAIFDKFPLETYPPVQKCDDATAYKQEERTFYLASTRGSQQLPNETFKLGVYNVFEEPNSKCILASDPWCLFTQLALCKKNDLKLCSKDSVKNASRQHSICILSQSAALNSRLPILVEGSSKRNVRSTESINEILNSRVSDPERIMYMCLLDTTVYDCWVSQVLLRTSNVRFLEIYYDKPHQSKALEKFEMINCKVSLMKRNNFYLRHSEIFKNIKSATFYNSRNVDNLVNSLFTSCEKVLSQFQELLGSDAFFLKGIVPTYLDIKIASYIVCILNLEDGNPLHEHVLQNCGSLIRHAEEVIKYFAS</sequence>
<dbReference type="InterPro" id="IPR021211">
    <property type="entry name" value="SAM35"/>
</dbReference>
<protein>
    <submittedName>
        <fullName evidence="1">LAFE_0D07426g1_1</fullName>
    </submittedName>
</protein>